<name>A0A5B7GSJ6_PORTR</name>
<dbReference type="AlphaFoldDB" id="A0A5B7GSJ6"/>
<sequence length="68" mass="7312">MAGYTTSSVNYIGARTSQHPPAFTTPHSLYPALVTTACATPPHPHHCTSRLWGNVGWTFTTEALRSVG</sequence>
<accession>A0A5B7GSJ6</accession>
<protein>
    <submittedName>
        <fullName evidence="1">Uncharacterized protein</fullName>
    </submittedName>
</protein>
<reference evidence="1 2" key="1">
    <citation type="submission" date="2019-05" db="EMBL/GenBank/DDBJ databases">
        <title>Another draft genome of Portunus trituberculatus and its Hox gene families provides insights of decapod evolution.</title>
        <authorList>
            <person name="Jeong J.-H."/>
            <person name="Song I."/>
            <person name="Kim S."/>
            <person name="Choi T."/>
            <person name="Kim D."/>
            <person name="Ryu S."/>
            <person name="Kim W."/>
        </authorList>
    </citation>
    <scope>NUCLEOTIDE SEQUENCE [LARGE SCALE GENOMIC DNA]</scope>
    <source>
        <tissue evidence="1">Muscle</tissue>
    </source>
</reference>
<gene>
    <name evidence="1" type="ORF">E2C01_054001</name>
</gene>
<organism evidence="1 2">
    <name type="scientific">Portunus trituberculatus</name>
    <name type="common">Swimming crab</name>
    <name type="synonym">Neptunus trituberculatus</name>
    <dbReference type="NCBI Taxonomy" id="210409"/>
    <lineage>
        <taxon>Eukaryota</taxon>
        <taxon>Metazoa</taxon>
        <taxon>Ecdysozoa</taxon>
        <taxon>Arthropoda</taxon>
        <taxon>Crustacea</taxon>
        <taxon>Multicrustacea</taxon>
        <taxon>Malacostraca</taxon>
        <taxon>Eumalacostraca</taxon>
        <taxon>Eucarida</taxon>
        <taxon>Decapoda</taxon>
        <taxon>Pleocyemata</taxon>
        <taxon>Brachyura</taxon>
        <taxon>Eubrachyura</taxon>
        <taxon>Portunoidea</taxon>
        <taxon>Portunidae</taxon>
        <taxon>Portuninae</taxon>
        <taxon>Portunus</taxon>
    </lineage>
</organism>
<evidence type="ECO:0000313" key="1">
    <source>
        <dbReference type="EMBL" id="MPC59968.1"/>
    </source>
</evidence>
<comment type="caution">
    <text evidence="1">The sequence shown here is derived from an EMBL/GenBank/DDBJ whole genome shotgun (WGS) entry which is preliminary data.</text>
</comment>
<dbReference type="EMBL" id="VSRR010017039">
    <property type="protein sequence ID" value="MPC59968.1"/>
    <property type="molecule type" value="Genomic_DNA"/>
</dbReference>
<keyword evidence="2" id="KW-1185">Reference proteome</keyword>
<proteinExistence type="predicted"/>
<dbReference type="Proteomes" id="UP000324222">
    <property type="component" value="Unassembled WGS sequence"/>
</dbReference>
<evidence type="ECO:0000313" key="2">
    <source>
        <dbReference type="Proteomes" id="UP000324222"/>
    </source>
</evidence>